<evidence type="ECO:0000313" key="1">
    <source>
        <dbReference type="EMBL" id="OIQ77239.1"/>
    </source>
</evidence>
<reference evidence="1" key="1">
    <citation type="submission" date="2016-10" db="EMBL/GenBank/DDBJ databases">
        <title>Sequence of Gallionella enrichment culture.</title>
        <authorList>
            <person name="Poehlein A."/>
            <person name="Muehling M."/>
            <person name="Daniel R."/>
        </authorList>
    </citation>
    <scope>NUCLEOTIDE SEQUENCE</scope>
</reference>
<name>A0A1J5QB89_9ZZZZ</name>
<protein>
    <submittedName>
        <fullName evidence="1">Uncharacterized protein</fullName>
    </submittedName>
</protein>
<sequence length="69" mass="7783">MTEDATEMPRCFSISIQSEVACRLALRAFTLPAIWIAPENSNSFSVSVVFPASGWEMMAKVRRRRICSE</sequence>
<dbReference type="AlphaFoldDB" id="A0A1J5QB89"/>
<organism evidence="1">
    <name type="scientific">mine drainage metagenome</name>
    <dbReference type="NCBI Taxonomy" id="410659"/>
    <lineage>
        <taxon>unclassified sequences</taxon>
        <taxon>metagenomes</taxon>
        <taxon>ecological metagenomes</taxon>
    </lineage>
</organism>
<accession>A0A1J5QB89</accession>
<dbReference type="EMBL" id="MLJW01001664">
    <property type="protein sequence ID" value="OIQ77239.1"/>
    <property type="molecule type" value="Genomic_DNA"/>
</dbReference>
<comment type="caution">
    <text evidence="1">The sequence shown here is derived from an EMBL/GenBank/DDBJ whole genome shotgun (WGS) entry which is preliminary data.</text>
</comment>
<gene>
    <name evidence="1" type="ORF">GALL_410730</name>
</gene>
<proteinExistence type="predicted"/>